<gene>
    <name evidence="8" type="ORF">SAMN05444584_2104</name>
</gene>
<feature type="region of interest" description="Disordered" evidence="3">
    <location>
        <begin position="2194"/>
        <end position="2214"/>
    </location>
</feature>
<feature type="domain" description="Trimeric autotransporter adhesin YadA-like stalk" evidence="6">
    <location>
        <begin position="1739"/>
        <end position="1782"/>
    </location>
</feature>
<feature type="domain" description="Trimeric autotransporter adhesin YadA-like stalk" evidence="6">
    <location>
        <begin position="3664"/>
        <end position="3705"/>
    </location>
</feature>
<accession>A0A217EHY8</accession>
<feature type="domain" description="Trimeric autotransporter adhesin YadA-like stalk" evidence="6">
    <location>
        <begin position="1561"/>
        <end position="1599"/>
    </location>
</feature>
<feature type="compositionally biased region" description="Low complexity" evidence="3">
    <location>
        <begin position="1138"/>
        <end position="1149"/>
    </location>
</feature>
<keyword evidence="2" id="KW-0653">Protein transport</keyword>
<reference evidence="9" key="1">
    <citation type="submission" date="2017-06" db="EMBL/GenBank/DDBJ databases">
        <authorList>
            <person name="Varghese N."/>
            <person name="Submissions S."/>
        </authorList>
    </citation>
    <scope>NUCLEOTIDE SEQUENCE [LARGE SCALE GENOMIC DNA]</scope>
    <source>
        <strain evidence="9">ANC 5114</strain>
    </source>
</reference>
<feature type="domain" description="Trimeric autotransporter adhesin YadA-like head" evidence="5">
    <location>
        <begin position="3160"/>
        <end position="3185"/>
    </location>
</feature>
<keyword evidence="4" id="KW-0812">Transmembrane</keyword>
<dbReference type="InterPro" id="IPR008635">
    <property type="entry name" value="Coiled_stalk_dom"/>
</dbReference>
<feature type="compositionally biased region" description="Polar residues" evidence="3">
    <location>
        <begin position="1406"/>
        <end position="1439"/>
    </location>
</feature>
<dbReference type="GO" id="GO:0019867">
    <property type="term" value="C:outer membrane"/>
    <property type="evidence" value="ECO:0007669"/>
    <property type="project" value="InterPro"/>
</dbReference>
<feature type="domain" description="Trimeric autotransporter adhesin YadA-like stalk" evidence="6">
    <location>
        <begin position="3533"/>
        <end position="3575"/>
    </location>
</feature>
<dbReference type="InterPro" id="IPR024973">
    <property type="entry name" value="ESPR"/>
</dbReference>
<feature type="domain" description="Trimeric autotransporter adhesin YadA-like head" evidence="5">
    <location>
        <begin position="334"/>
        <end position="356"/>
    </location>
</feature>
<feature type="region of interest" description="Disordered" evidence="3">
    <location>
        <begin position="1104"/>
        <end position="1149"/>
    </location>
</feature>
<proteinExistence type="predicted"/>
<feature type="domain" description="ESPR" evidence="7">
    <location>
        <begin position="1"/>
        <end position="45"/>
    </location>
</feature>
<feature type="domain" description="Trimeric autotransporter adhesin YadA-like head" evidence="5">
    <location>
        <begin position="390"/>
        <end position="405"/>
    </location>
</feature>
<feature type="domain" description="Trimeric autotransporter adhesin YadA-like stalk" evidence="6">
    <location>
        <begin position="490"/>
        <end position="526"/>
    </location>
</feature>
<evidence type="ECO:0000313" key="9">
    <source>
        <dbReference type="Proteomes" id="UP000243463"/>
    </source>
</evidence>
<feature type="domain" description="Trimeric autotransporter adhesin YadA-like stalk" evidence="6">
    <location>
        <begin position="641"/>
        <end position="682"/>
    </location>
</feature>
<dbReference type="Gene3D" id="6.10.250.2040">
    <property type="match status" value="3"/>
</dbReference>
<evidence type="ECO:0000256" key="3">
    <source>
        <dbReference type="SAM" id="MobiDB-lite"/>
    </source>
</evidence>
<feature type="domain" description="Trimeric autotransporter adhesin YadA-like stalk" evidence="6">
    <location>
        <begin position="1077"/>
        <end position="1120"/>
    </location>
</feature>
<keyword evidence="9" id="KW-1185">Reference proteome</keyword>
<dbReference type="InterPro" id="IPR045584">
    <property type="entry name" value="Pilin-like"/>
</dbReference>
<feature type="compositionally biased region" description="Polar residues" evidence="3">
    <location>
        <begin position="1104"/>
        <end position="1137"/>
    </location>
</feature>
<dbReference type="InterPro" id="IPR008640">
    <property type="entry name" value="Adhesin_Head_dom"/>
</dbReference>
<feature type="compositionally biased region" description="Low complexity" evidence="3">
    <location>
        <begin position="2383"/>
        <end position="2397"/>
    </location>
</feature>
<evidence type="ECO:0000259" key="6">
    <source>
        <dbReference type="Pfam" id="PF05662"/>
    </source>
</evidence>
<dbReference type="Gene3D" id="1.20.5.170">
    <property type="match status" value="6"/>
</dbReference>
<feature type="domain" description="Trimeric autotransporter adhesin YadA-like stalk" evidence="6">
    <location>
        <begin position="2486"/>
        <end position="2525"/>
    </location>
</feature>
<organism evidence="8 9">
    <name type="scientific">Acinetobacter apis</name>
    <dbReference type="NCBI Taxonomy" id="1229165"/>
    <lineage>
        <taxon>Bacteria</taxon>
        <taxon>Pseudomonadati</taxon>
        <taxon>Pseudomonadota</taxon>
        <taxon>Gammaproteobacteria</taxon>
        <taxon>Moraxellales</taxon>
        <taxon>Moraxellaceae</taxon>
        <taxon>Acinetobacter</taxon>
    </lineage>
</organism>
<evidence type="ECO:0000259" key="7">
    <source>
        <dbReference type="Pfam" id="PF13018"/>
    </source>
</evidence>
<feature type="domain" description="Trimeric autotransporter adhesin YadA-like stalk" evidence="6">
    <location>
        <begin position="2026"/>
        <end position="2063"/>
    </location>
</feature>
<dbReference type="CDD" id="cd12820">
    <property type="entry name" value="LbR_YadA-like"/>
    <property type="match status" value="3"/>
</dbReference>
<evidence type="ECO:0000313" key="8">
    <source>
        <dbReference type="EMBL" id="SNQ30119.1"/>
    </source>
</evidence>
<feature type="compositionally biased region" description="Low complexity" evidence="3">
    <location>
        <begin position="1440"/>
        <end position="1451"/>
    </location>
</feature>
<dbReference type="SUPFAM" id="SSF54523">
    <property type="entry name" value="Pili subunits"/>
    <property type="match status" value="1"/>
</dbReference>
<keyword evidence="4" id="KW-1133">Transmembrane helix</keyword>
<feature type="compositionally biased region" description="Low complexity" evidence="3">
    <location>
        <begin position="2205"/>
        <end position="2214"/>
    </location>
</feature>
<keyword evidence="1" id="KW-0813">Transport</keyword>
<dbReference type="Pfam" id="PF05658">
    <property type="entry name" value="YadA_head"/>
    <property type="match status" value="9"/>
</dbReference>
<feature type="domain" description="Trimeric autotransporter adhesin YadA-like stalk" evidence="6">
    <location>
        <begin position="2275"/>
        <end position="2314"/>
    </location>
</feature>
<feature type="domain" description="Trimeric autotransporter adhesin YadA-like head" evidence="5">
    <location>
        <begin position="1942"/>
        <end position="1966"/>
    </location>
</feature>
<dbReference type="OrthoDB" id="1631723at2"/>
<dbReference type="Pfam" id="PF05662">
    <property type="entry name" value="YadA_stalk"/>
    <property type="match status" value="18"/>
</dbReference>
<feature type="domain" description="Trimeric autotransporter adhesin YadA-like stalk" evidence="6">
    <location>
        <begin position="2698"/>
        <end position="2737"/>
    </location>
</feature>
<feature type="region of interest" description="Disordered" evidence="3">
    <location>
        <begin position="2372"/>
        <end position="2403"/>
    </location>
</feature>
<sequence length="3833" mass="376847">MNKIYKIVWNAGQNAWVVVSELGKSKTKSKTVKLNLLAPILLGGLVTISFQAKALPGIYVNDGVDTGCAHFADTYNSSGSTTGTALCVTPVINRNTVTNKAMFYGGDGVNGSDSLILSGQLYVNSGNLGLGGSSTDNTGGDNSIRIGGGRAAVSGLSSNATGVGTLGVTNSGANSIAIGTGVTDATATAATGANSLALGYSTTASNTSTIALGNGATAAATRSVAIGDSSTTGVSGNGQSVAIGSVAAARGDQSVALGNNVNSNGDSSIAIGSDDISKVRTAFGSSYQTITGTSLPSGFVETTATGGGAVVVGATARAVGNFSTALGMAASSIGDASVALGTTSNASGQGALAIGAVSNASNTNSIAMGVNAVSSGINSTAIGSGSSSTTGARATADNAVAIGSQTQAALNATAIGTGATAASSGTAIGIGSTASQAGGVAIGSNSVASTAGSVAGYDPITGTGSTTTTGVWRSTNAAVAVGNGSTVTRQITGLAAGTADTDAVNVAQLKLTKTYTDNVARSTATALGGGAALNTATGNISAPTYTTTKTDGTTTTASNVGTALTNLNTEVVKPITFAGNTGSSTRKLGETLTISGGSTAASSNSNVKTVVNGNTLDIQIANAPTFTGAVTANGFNANNNKITNVTAGTADTDAVNVSQLNSTTTAANNAQTAANTAQTTANTAVTNAATAQATADKGFNITANGANSDNVKLGETLDFANTDNNLVVSTSNNKVTTNLARNLSVDSVTTGNSVLNNTGLSITNGPSVTTSGINAANQKITNVTAGTADTDAVNVSQLNSTTTAANNAQTTANTAVTNAATAQATADKGFNITANGANSDNVKLGETLDFANTDSNLVVSTSNNKVTTNLARNLSVDSVKTGNTTTNTNGVTVTDPLTNTTSVLSSGVTTKNASGDQTTVSAAGLNFRNSAGTLEGPSVSRTGIDAGSKQITNLASAGDITQSSNAANAVNAKDLNDQVTALTTKGLNFADNNGTVTNKKLGETLTIKGTGSKADTEYSADNVKTTTDANGNLVVGLDKNSSFDSITTGNSVLNSNGLTIANGPSITATGVNAANTKITNVADGEVSATSKDAVNGSQLNEVANAGSAKTDQAGNSTASNLGGGSTYDSSTGNISNPTYTTTKTDGTTTTANNVGDALTNINNEVVKPISFGGDSGTNVARKLGETLTVKGGITDSTTLSDNNIGVVANGTDGLEVKLAKNISVDSVKAGDSTLNNNGLTITNGPSITKDGIDAAGTTVSNLKDGTNASDAATKGQLDQVSNSLTTSGLNFADNNGTVTNKKLGETLTIKGTGTKADTEYSADNVKTTTDANGNLVVGLDKNSSFDSITTGNSVLNSNGLTIANGPSITATGVNAANTKITNVADGEVSATSKDAVNGSQLNEVANAGSAKTDQAGNSTASNLGGGSTYDSSTGNISNPTYTTTKTDGTTTTANNVGDALTNINNELVKPIGFADNNGTVTNKKLGETLTIKGTGTKADTEYSADNVKTTTDANGNLVVGLDKNSSFDSITTGNSVLNSNGLTIANGPSITTTGIDAANTKVTNVAAGTADTDAVNVSQIKALNDANTAKADQAGNTIAEILGGGASYDSTTSTLNAPTYTTTKTDGTTTSVNNVGDALTNLNNEVVKPISFGGDSGTDVARKLGETLTVKGGVTDPTALSDNNIGVVANGTDGLDVKLANNINLNSVTTGNSVLNTNGLTIANGPSITTTGIDAANTKITNVADGTISSTSKDAVNGSQLRALESKVGNNISSIHDANGNEVIIADEVVNPDYDSTNVASKFLAYNKSGQTATDSLTIGQTVQRINTQGTKYFHTNNSDPALVDGKTNDSSAGATNSTAVGVNAIIAEGADNTIALGNGTSAASTATNSVVLGNGSSVSGASSIAIGDGSTASGNQAISVGTGNTVSGNNSGAFGDPSTVSGNRSYSIGNNNTVSTDDTFALGNGITQTTAGSVVLGAGSAARTAGGVAGYVPTGATADQAAITATQSTTGAVAVGDATNGVYRQVTGVAAGTENSDAVNVAQLKTVDNKVNTGSASVANILGGNAAVNADGSISNPTYNVGGTNQTTVEGAVNALDSAIKNTGATAGEAAVKAKTSVTNGDNIVVTSSTNADGSTNYEVATTKDLNVDSVTAGNTVLNNDGVKTTDAAGNTSSLTGSGTSISSQDGLTTANYGLNGSTLKDPNGNTNTSTAASNTLADQAGNSNVITAAGSTVTAKDANGNTTAETNYGADGFKIANGPSVTSEGINANNTTISNLKDGTNASDAATKGQLDQVSNSLTTSGLNFADNNGTVTNKKLGETLTIKGTGTKADAEYSADNIKTTTDTNGNLVVGLDKNSSFDSVTAGNTVLNNDGVKTTDAAGNTSSLTGSGTSISSQDGSTTANYGLNGSTLKDPNGNTNTSTAASNTLADQANSNVVTAAGSTVTAKDANGNTTAETNYGADGFKIANGPSVTSEGINANNTTISNLKDGTNASDAATKGQLDQVSNSLTTSGLNFADNNGTVTNKKLGETLTIKGTGTKADAEYSADNVKTTTDTNGNLVVGLDKNSSFDSVTAGNTVLNNDGVKTTDAAGNTSSFTGSGTSISSQDGLTTANYGLNGSTLKDPNGNTNTSTAASNTLADQAGNSNVITAAGNTVTAKDANGNTTAETNYGADGFKIANGPSVTSEGINANNTTISNLKDGTNASDAATKGQLDAISSGLTTSGLNFADNNGTVTNKKLGETLTIQGTGTKADAEYSADNVKTTTDTNGNLVVGLDKNSSFDSVTAGNTVLNNDGVKTTDAAGNTSSLTGSGTSISSQDGLTTANYGLNGSTLKDPNGNTNVITAAGNTVTAKDANGNTTAETNYGADGFKIANGPSVTSEGINANNTTISNLKDGTNASDAATKGQLDTQINDLSSSLTTSGLNFADNNGTVTNKKLGETLTIKGTGTKADAEYSADNIKTTTDTNGNLVVGLDKNSSFDSVTAGNTVLNTSGLTINNGPSITTAGINAAGTKVSNIANGTDANDAINKSQLDALAANVNSSVTEVIDGNGNKVNITNEVVNQSPNNSNTASQFLTYNTSGQETTDRLTIGQTVQKMNTEGVKYSHTNGSSVLVDGKTNDSSAGATNSTAIGVNAMIAEGADNTIALGNGTSATSTATNAVVLGNNSSVSGASSIAIGDGSTASGNQSISVGTGNTVSGNNSGAFGDPTVITGNNSYSVGNNNTVSTDDTFTIGNGISQTTAGSVVLGTGSAARTAGGVAGYVPTGATADQAAITATQSTTGAVAVGDATNGVYRQVTGVAAGTENSDAVNVAQLKTVDNKLNTSTASIANVLGGNSAVNADGSISNPTYNVGGTTSNTLAGALGALDTAIQNAGTTAGDAAIKAKTTVTNGDNVTVTSSTNADGSTNYQVATAKDLKLDSLTTGNTVVNSNGVQVGSNVSLGNSGLTIVNGPSVTTSGIDAGNKVITNVAAGSNATDAVNKGQLDTAISGINTTIGEMANTSTQYDTNADGSVNKDSMTLGGSNGTLISNVAGGKVTSGSKDAVNGGQLADVSNSIAGAIGGNTVVNADGTITTSNVGGTGKSTIDEAIASVNTAAAQAKSTVTQGDNVVVTSTQNSDGSTNYQVATAKDLNVNSVTSNQVKVGNVSIDSNGINAGSQKVTGVAGGGITSGSTDAVNGGQVYTANTNIATYLGGGAAVGSDGQVTQPTYSVAGGSYNNVGDAITAVDSRVGNVEKAIDQGFAYTNNRINRLEDRLSAGIAATAALEQAPFVAGKWTYAAGASYYNNQSAIGATLRRTADSGRWSMTGGIAGGNEGSPLFRVGISGVID</sequence>
<dbReference type="Gene3D" id="2.150.10.10">
    <property type="entry name" value="Serralysin-like metalloprotease, C-terminal"/>
    <property type="match status" value="6"/>
</dbReference>
<dbReference type="InterPro" id="IPR011049">
    <property type="entry name" value="Serralysin-like_metalloprot_C"/>
</dbReference>
<feature type="domain" description="Trimeric autotransporter adhesin YadA-like stalk" evidence="6">
    <location>
        <begin position="1379"/>
        <end position="1422"/>
    </location>
</feature>
<feature type="domain" description="Trimeric autotransporter adhesin YadA-like head" evidence="5">
    <location>
        <begin position="425"/>
        <end position="446"/>
    </location>
</feature>
<feature type="region of interest" description="Disordered" evidence="3">
    <location>
        <begin position="1406"/>
        <end position="1451"/>
    </location>
</feature>
<feature type="domain" description="Trimeric autotransporter adhesin YadA-like stalk" evidence="6">
    <location>
        <begin position="2893"/>
        <end position="2933"/>
    </location>
</feature>
<feature type="domain" description="Trimeric autotransporter adhesin YadA-like stalk" evidence="6">
    <location>
        <begin position="3017"/>
        <end position="3057"/>
    </location>
</feature>
<dbReference type="EMBL" id="FZLN01000005">
    <property type="protein sequence ID" value="SNQ30119.1"/>
    <property type="molecule type" value="Genomic_DNA"/>
</dbReference>
<dbReference type="Proteomes" id="UP000243463">
    <property type="component" value="Unassembled WGS sequence"/>
</dbReference>
<feature type="domain" description="Trimeric autotransporter adhesin YadA-like head" evidence="5">
    <location>
        <begin position="360"/>
        <end position="386"/>
    </location>
</feature>
<feature type="compositionally biased region" description="Low complexity" evidence="3">
    <location>
        <begin position="2171"/>
        <end position="2185"/>
    </location>
</feature>
<evidence type="ECO:0000259" key="5">
    <source>
        <dbReference type="Pfam" id="PF05658"/>
    </source>
</evidence>
<feature type="domain" description="Trimeric autotransporter adhesin YadA-like stalk" evidence="6">
    <location>
        <begin position="779"/>
        <end position="820"/>
    </location>
</feature>
<feature type="domain" description="Trimeric autotransporter adhesin YadA-like head" evidence="5">
    <location>
        <begin position="190"/>
        <end position="216"/>
    </location>
</feature>
<feature type="domain" description="Trimeric autotransporter adhesin YadA-like head" evidence="5">
    <location>
        <begin position="239"/>
        <end position="260"/>
    </location>
</feature>
<feature type="domain" description="Trimeric autotransporter adhesin YadA-like stalk" evidence="6">
    <location>
        <begin position="1259"/>
        <end position="1298"/>
    </location>
</feature>
<evidence type="ECO:0000256" key="1">
    <source>
        <dbReference type="ARBA" id="ARBA00022448"/>
    </source>
</evidence>
<dbReference type="SUPFAM" id="SSF101967">
    <property type="entry name" value="Adhesin YadA, collagen-binding domain"/>
    <property type="match status" value="12"/>
</dbReference>
<dbReference type="GO" id="GO:0015031">
    <property type="term" value="P:protein transport"/>
    <property type="evidence" value="ECO:0007669"/>
    <property type="project" value="UniProtKB-KW"/>
</dbReference>
<name>A0A217EHY8_9GAMM</name>
<keyword evidence="4" id="KW-0472">Membrane</keyword>
<dbReference type="Pfam" id="PF13018">
    <property type="entry name" value="ESPR"/>
    <property type="match status" value="1"/>
</dbReference>
<evidence type="ECO:0000256" key="4">
    <source>
        <dbReference type="SAM" id="Phobius"/>
    </source>
</evidence>
<feature type="region of interest" description="Disordered" evidence="3">
    <location>
        <begin position="2168"/>
        <end position="2187"/>
    </location>
</feature>
<feature type="transmembrane region" description="Helical" evidence="4">
    <location>
        <begin position="34"/>
        <end position="52"/>
    </location>
</feature>
<feature type="domain" description="Trimeric autotransporter adhesin YadA-like head" evidence="5">
    <location>
        <begin position="1886"/>
        <end position="1911"/>
    </location>
</feature>
<protein>
    <submittedName>
        <fullName evidence="8">Head domain of trimeric autotransporter adhesin</fullName>
    </submittedName>
</protein>
<evidence type="ECO:0000256" key="2">
    <source>
        <dbReference type="ARBA" id="ARBA00022927"/>
    </source>
</evidence>
<dbReference type="Gene3D" id="2.20.70.140">
    <property type="match status" value="11"/>
</dbReference>
<feature type="domain" description="Trimeric autotransporter adhesin YadA-like stalk" evidence="6">
    <location>
        <begin position="3471"/>
        <end position="3510"/>
    </location>
</feature>
<feature type="domain" description="Trimeric autotransporter adhesin YadA-like stalk" evidence="6">
    <location>
        <begin position="3300"/>
        <end position="3340"/>
    </location>
</feature>